<gene>
    <name evidence="7" type="primary">rpsT</name>
    <name evidence="9" type="ORF">COT25_02345</name>
</gene>
<dbReference type="GO" id="GO:0006412">
    <property type="term" value="P:translation"/>
    <property type="evidence" value="ECO:0007669"/>
    <property type="project" value="UniProtKB-UniRule"/>
</dbReference>
<dbReference type="NCBIfam" id="TIGR00029">
    <property type="entry name" value="S20"/>
    <property type="match status" value="1"/>
</dbReference>
<evidence type="ECO:0000313" key="9">
    <source>
        <dbReference type="EMBL" id="PIS41579.1"/>
    </source>
</evidence>
<dbReference type="HAMAP" id="MF_00500">
    <property type="entry name" value="Ribosomal_bS20"/>
    <property type="match status" value="1"/>
</dbReference>
<dbReference type="Gene3D" id="1.20.58.110">
    <property type="entry name" value="Ribosomal protein S20"/>
    <property type="match status" value="1"/>
</dbReference>
<evidence type="ECO:0000313" key="10">
    <source>
        <dbReference type="Proteomes" id="UP000228711"/>
    </source>
</evidence>
<evidence type="ECO:0000256" key="5">
    <source>
        <dbReference type="ARBA" id="ARBA00023274"/>
    </source>
</evidence>
<organism evidence="9 10">
    <name type="scientific">Candidatus Kerfeldbacteria bacterium CG08_land_8_20_14_0_20_42_7</name>
    <dbReference type="NCBI Taxonomy" id="2014245"/>
    <lineage>
        <taxon>Bacteria</taxon>
        <taxon>Candidatus Kerfeldiibacteriota</taxon>
    </lineage>
</organism>
<keyword evidence="3 7" id="KW-0694">RNA-binding</keyword>
<evidence type="ECO:0000256" key="8">
    <source>
        <dbReference type="SAM" id="MobiDB-lite"/>
    </source>
</evidence>
<dbReference type="AlphaFoldDB" id="A0A2H0YTH3"/>
<comment type="function">
    <text evidence="7">Binds directly to 16S ribosomal RNA.</text>
</comment>
<evidence type="ECO:0000256" key="2">
    <source>
        <dbReference type="ARBA" id="ARBA00022730"/>
    </source>
</evidence>
<dbReference type="PANTHER" id="PTHR33398:SF1">
    <property type="entry name" value="SMALL RIBOSOMAL SUBUNIT PROTEIN BS20C"/>
    <property type="match status" value="1"/>
</dbReference>
<comment type="caution">
    <text evidence="9">The sequence shown here is derived from an EMBL/GenBank/DDBJ whole genome shotgun (WGS) entry which is preliminary data.</text>
</comment>
<keyword evidence="2 7" id="KW-0699">rRNA-binding</keyword>
<evidence type="ECO:0000256" key="1">
    <source>
        <dbReference type="ARBA" id="ARBA00007634"/>
    </source>
</evidence>
<dbReference type="InterPro" id="IPR036510">
    <property type="entry name" value="Ribosomal_bS20_sf"/>
</dbReference>
<sequence>MSMTACHAGNFMLHSSPNQFIYYRNMANKQAAVKARRQTVKRTAKNVAVKISIKQHVKIVRKALEAKDFAKAEAALLAAIKIIDKAGQNKTIKKNAAARKKSRLIRSVRSAKAKN</sequence>
<dbReference type="Pfam" id="PF01649">
    <property type="entry name" value="Ribosomal_S20p"/>
    <property type="match status" value="1"/>
</dbReference>
<evidence type="ECO:0000256" key="3">
    <source>
        <dbReference type="ARBA" id="ARBA00022884"/>
    </source>
</evidence>
<dbReference type="InterPro" id="IPR002583">
    <property type="entry name" value="Ribosomal_bS20"/>
</dbReference>
<proteinExistence type="inferred from homology"/>
<dbReference type="PANTHER" id="PTHR33398">
    <property type="entry name" value="30S RIBOSOMAL PROTEIN S20"/>
    <property type="match status" value="1"/>
</dbReference>
<keyword evidence="4 7" id="KW-0689">Ribosomal protein</keyword>
<dbReference type="GO" id="GO:0003735">
    <property type="term" value="F:structural constituent of ribosome"/>
    <property type="evidence" value="ECO:0007669"/>
    <property type="project" value="InterPro"/>
</dbReference>
<accession>A0A2H0YTH3</accession>
<protein>
    <recommendedName>
        <fullName evidence="6 7">Small ribosomal subunit protein bS20</fullName>
    </recommendedName>
</protein>
<dbReference type="Proteomes" id="UP000228711">
    <property type="component" value="Unassembled WGS sequence"/>
</dbReference>
<reference evidence="10" key="1">
    <citation type="submission" date="2017-09" db="EMBL/GenBank/DDBJ databases">
        <title>Depth-based differentiation of microbial function through sediment-hosted aquifers and enrichment of novel symbionts in the deep terrestrial subsurface.</title>
        <authorList>
            <person name="Probst A.J."/>
            <person name="Ladd B."/>
            <person name="Jarett J.K."/>
            <person name="Geller-Mcgrath D.E."/>
            <person name="Sieber C.M.K."/>
            <person name="Emerson J.B."/>
            <person name="Anantharaman K."/>
            <person name="Thomas B.C."/>
            <person name="Malmstrom R."/>
            <person name="Stieglmeier M."/>
            <person name="Klingl A."/>
            <person name="Woyke T."/>
            <person name="Ryan C.M."/>
            <person name="Banfield J.F."/>
        </authorList>
    </citation>
    <scope>NUCLEOTIDE SEQUENCE [LARGE SCALE GENOMIC DNA]</scope>
</reference>
<dbReference type="GO" id="GO:0015935">
    <property type="term" value="C:small ribosomal subunit"/>
    <property type="evidence" value="ECO:0007669"/>
    <property type="project" value="TreeGrafter"/>
</dbReference>
<dbReference type="GO" id="GO:0070181">
    <property type="term" value="F:small ribosomal subunit rRNA binding"/>
    <property type="evidence" value="ECO:0007669"/>
    <property type="project" value="TreeGrafter"/>
</dbReference>
<evidence type="ECO:0000256" key="4">
    <source>
        <dbReference type="ARBA" id="ARBA00022980"/>
    </source>
</evidence>
<feature type="region of interest" description="Disordered" evidence="8">
    <location>
        <begin position="94"/>
        <end position="115"/>
    </location>
</feature>
<evidence type="ECO:0000256" key="7">
    <source>
        <dbReference type="HAMAP-Rule" id="MF_00500"/>
    </source>
</evidence>
<comment type="similarity">
    <text evidence="1 7">Belongs to the bacterial ribosomal protein bS20 family.</text>
</comment>
<name>A0A2H0YTH3_9BACT</name>
<dbReference type="EMBL" id="PEXV01000081">
    <property type="protein sequence ID" value="PIS41579.1"/>
    <property type="molecule type" value="Genomic_DNA"/>
</dbReference>
<evidence type="ECO:0000256" key="6">
    <source>
        <dbReference type="ARBA" id="ARBA00035136"/>
    </source>
</evidence>
<keyword evidence="5 7" id="KW-0687">Ribonucleoprotein</keyword>
<dbReference type="SUPFAM" id="SSF46992">
    <property type="entry name" value="Ribosomal protein S20"/>
    <property type="match status" value="1"/>
</dbReference>